<feature type="compositionally biased region" description="Polar residues" evidence="1">
    <location>
        <begin position="521"/>
        <end position="530"/>
    </location>
</feature>
<dbReference type="EMBL" id="JAKCXM010000302">
    <property type="protein sequence ID" value="KAJ0396283.1"/>
    <property type="molecule type" value="Genomic_DNA"/>
</dbReference>
<feature type="compositionally biased region" description="Basic and acidic residues" evidence="1">
    <location>
        <begin position="772"/>
        <end position="786"/>
    </location>
</feature>
<feature type="region of interest" description="Disordered" evidence="1">
    <location>
        <begin position="1189"/>
        <end position="1246"/>
    </location>
</feature>
<dbReference type="InterPro" id="IPR029071">
    <property type="entry name" value="Ubiquitin-like_domsf"/>
</dbReference>
<dbReference type="PANTHER" id="PTHR35381:SF1">
    <property type="entry name" value="EF-HAND DOMAIN-CONTAINING PROTEIN"/>
    <property type="match status" value="1"/>
</dbReference>
<feature type="compositionally biased region" description="Basic and acidic residues" evidence="1">
    <location>
        <begin position="1466"/>
        <end position="1497"/>
    </location>
</feature>
<keyword evidence="2" id="KW-1133">Transmembrane helix</keyword>
<feature type="compositionally biased region" description="Polar residues" evidence="1">
    <location>
        <begin position="155"/>
        <end position="171"/>
    </location>
</feature>
<feature type="compositionally biased region" description="Polar residues" evidence="1">
    <location>
        <begin position="539"/>
        <end position="549"/>
    </location>
</feature>
<evidence type="ECO:0000313" key="3">
    <source>
        <dbReference type="EMBL" id="KAJ0396283.1"/>
    </source>
</evidence>
<gene>
    <name evidence="3" type="ORF">P43SY_005395</name>
</gene>
<accession>A0AAD5M6G0</accession>
<feature type="transmembrane region" description="Helical" evidence="2">
    <location>
        <begin position="61"/>
        <end position="85"/>
    </location>
</feature>
<organism evidence="3 4">
    <name type="scientific">Pythium insidiosum</name>
    <name type="common">Pythiosis disease agent</name>
    <dbReference type="NCBI Taxonomy" id="114742"/>
    <lineage>
        <taxon>Eukaryota</taxon>
        <taxon>Sar</taxon>
        <taxon>Stramenopiles</taxon>
        <taxon>Oomycota</taxon>
        <taxon>Peronosporomycetes</taxon>
        <taxon>Pythiales</taxon>
        <taxon>Pythiaceae</taxon>
        <taxon>Pythium</taxon>
    </lineage>
</organism>
<evidence type="ECO:0000256" key="2">
    <source>
        <dbReference type="SAM" id="Phobius"/>
    </source>
</evidence>
<feature type="region of interest" description="Disordered" evidence="1">
    <location>
        <begin position="696"/>
        <end position="723"/>
    </location>
</feature>
<feature type="region of interest" description="Disordered" evidence="1">
    <location>
        <begin position="1000"/>
        <end position="1025"/>
    </location>
</feature>
<comment type="caution">
    <text evidence="3">The sequence shown here is derived from an EMBL/GenBank/DDBJ whole genome shotgun (WGS) entry which is preliminary data.</text>
</comment>
<dbReference type="Proteomes" id="UP001209570">
    <property type="component" value="Unassembled WGS sequence"/>
</dbReference>
<dbReference type="PANTHER" id="PTHR35381">
    <property type="entry name" value="EF-HAND DOMAIN-CONTAINING PROTEIN"/>
    <property type="match status" value="1"/>
</dbReference>
<evidence type="ECO:0000313" key="4">
    <source>
        <dbReference type="Proteomes" id="UP001209570"/>
    </source>
</evidence>
<feature type="compositionally biased region" description="Polar residues" evidence="1">
    <location>
        <begin position="1232"/>
        <end position="1246"/>
    </location>
</feature>
<name>A0AAD5M6G0_PYTIN</name>
<keyword evidence="4" id="KW-1185">Reference proteome</keyword>
<keyword evidence="2" id="KW-0472">Membrane</keyword>
<sequence>MGDFHNRETTKLLTNVRLGRHPALARKRETATVYAAADVIPLHGQPAISLSGRGVSPKRVLAIWGVVCTLFVALLALSYVAAVAMKEENWETRTNANDTGKGRKNGKRRSLDGPQHVQQEYEASDGRAEARHPMAHGQDRHRRDSSKRDGIYSPTLRSTQSAVQLRESATTDGAVENMTRSNLFGELNTMEIEAVEVEELDDDDTSDSASSSAPSSPSATREDDSFETWLHEAQAASMQQAPVIQYLGTDSRGSFSAVPDSLGVTDDRTASFSQELAEWLRRERSTSQSSSSVDLARSVQQIEEDIRLALDSAASRVAEELHRRNLFEQELRSVGARQVDVVAPHWEDRPALTSSTEHTIESTPDEATDLLLLMDVVIGDGRSETIEVRVGDHPESLATAFATKHGLAAESIPRLTEHIQEQLDALAAEMAEDEQQQHLHTHLPSHERDSETRQPLRAPEQAPHPHDNLERSASMVDDAAAIPLRPVHQLTSPQTSERQQREFEREHKYNTLMERYGHYTSHSGKVNPSTGGAAPTMPASGSSKNVSPTEPLTLRNIELAERTRLTFGQKQTSGGDRDHAKNDSSVFNRLYALAESREKWIRRQQKAKRAEEMKEQESLSKLELAAKSKHLVAHRTNGGYAHIGERLYEEALAEMAKRDRDQERRALEREQQLDWTCAKCAFVNQYNDDVCKNMVSTTGTDSKSGRSKRGNSMRGGSTGTVSFTTPETLANEAICGHPRPDQLFRPTLLTAPPGVARALKQHKQRTGKAASQRRERSQKAMEDEFRETCPFRPKINEVSEEIMREKLELEAKIAGVEVAVTRSGDVRRKNPFQALYEDAFHAKAQREAREEAYLKQFPFKPNIGVNALWSSADGSNSIDDVVHRLAVERYQELELKRQSLQEKYAPDRDPVTGREYFKPETGRAPVFNRNERGLPIGDFLYEAHKEHEDYHRRLHQQALHQMKAQRQQCFLSDASKQALEARKKKTFGRIFDFLRRLSRPRQEDEGRSSDGDYAEAENPPDDPRVIPRDVVIEELPAEIANIVSIAFEFASHQPFSRAEFEGYMEKLMAEVPGLTYTQMLFLTENLPDGRSARRSVYDKTPAVSEPEIELTFRPTIDKNSDHLARKHGRADKAKVFYALNQYFEHYKDRKEQARKLLEREFARQHPFQPTFFTKNRKSRGAAFYEKLRQEHNETSQSTTRPQNERNSHCTPVLRTAVPNARPYVRPIDSEDTVSPSGVSRSDSFASSKQFVDDEDAALTSHVLAALDERSSVAVPSSPIASTQTSPAHTRQRLRRLTPQIAWRNDSALITKRHMSRPSGRRLVLYTLVGEPVEPQGESKHAVPDKAPNAFALPRDGDVVRLADVQRAFPLGGAFHFAFKNAVGAFVDLTNPSAVVPCWDNKIVARVTPLLETPEIKLVGDADVTQRPEEAERSEVRSQARTASREEVRSRYEEYQTFIEDDSDDMDHDRDRRSERHGDGGWREQRAPSDERRFDDGQRTGAPLGGQGAGNADWLRKQTEQAYDFAKKISMEDAKKGASETAKKAKKWGASLLSSAKASLANAAGAIKSVKHLNLMPLIEFGEARVQHQEVCRVVD</sequence>
<reference evidence="3" key="1">
    <citation type="submission" date="2021-12" db="EMBL/GenBank/DDBJ databases">
        <title>Prjna785345.</title>
        <authorList>
            <person name="Rujirawat T."/>
            <person name="Krajaejun T."/>
        </authorList>
    </citation>
    <scope>NUCLEOTIDE SEQUENCE</scope>
    <source>
        <strain evidence="3">Pi057C3</strain>
    </source>
</reference>
<keyword evidence="2" id="KW-0812">Transmembrane</keyword>
<feature type="region of interest" description="Disordered" evidence="1">
    <location>
        <begin position="94"/>
        <end position="182"/>
    </location>
</feature>
<feature type="compositionally biased region" description="Basic and acidic residues" evidence="1">
    <location>
        <begin position="124"/>
        <end position="150"/>
    </location>
</feature>
<feature type="compositionally biased region" description="Basic and acidic residues" evidence="1">
    <location>
        <begin position="1421"/>
        <end position="1453"/>
    </location>
</feature>
<feature type="region of interest" description="Disordered" evidence="1">
    <location>
        <begin position="431"/>
        <end position="469"/>
    </location>
</feature>
<feature type="compositionally biased region" description="Basic and acidic residues" evidence="1">
    <location>
        <begin position="444"/>
        <end position="454"/>
    </location>
</feature>
<feature type="region of interest" description="Disordered" evidence="1">
    <location>
        <begin position="762"/>
        <end position="786"/>
    </location>
</feature>
<evidence type="ECO:0000256" key="1">
    <source>
        <dbReference type="SAM" id="MobiDB-lite"/>
    </source>
</evidence>
<protein>
    <submittedName>
        <fullName evidence="3">Uncharacterized protein</fullName>
    </submittedName>
</protein>
<feature type="region of interest" description="Disordered" evidence="1">
    <location>
        <begin position="199"/>
        <end position="225"/>
    </location>
</feature>
<feature type="region of interest" description="Disordered" evidence="1">
    <location>
        <begin position="484"/>
        <end position="503"/>
    </location>
</feature>
<feature type="compositionally biased region" description="Basic and acidic residues" evidence="1">
    <location>
        <begin position="1000"/>
        <end position="1010"/>
    </location>
</feature>
<proteinExistence type="predicted"/>
<feature type="region of interest" description="Disordered" evidence="1">
    <location>
        <begin position="1421"/>
        <end position="1511"/>
    </location>
</feature>
<feature type="region of interest" description="Disordered" evidence="1">
    <location>
        <begin position="521"/>
        <end position="549"/>
    </location>
</feature>
<dbReference type="SUPFAM" id="SSF54236">
    <property type="entry name" value="Ubiquitin-like"/>
    <property type="match status" value="1"/>
</dbReference>
<feature type="compositionally biased region" description="Low complexity" evidence="1">
    <location>
        <begin position="207"/>
        <end position="219"/>
    </location>
</feature>